<dbReference type="Proteomes" id="UP000094600">
    <property type="component" value="Chromosome"/>
</dbReference>
<feature type="domain" description="Protealysin N-terminal propeptide" evidence="11">
    <location>
        <begin position="12"/>
        <end position="49"/>
    </location>
</feature>
<feature type="active site" description="Proton donor" evidence="7">
    <location>
        <position position="274"/>
    </location>
</feature>
<keyword evidence="8" id="KW-0964">Secreted</keyword>
<dbReference type="InterPro" id="IPR027268">
    <property type="entry name" value="Peptidase_M4/M1_CTD_sf"/>
</dbReference>
<dbReference type="STRING" id="351679.A9255_01020"/>
<dbReference type="Pfam" id="PF01447">
    <property type="entry name" value="Peptidase_M4"/>
    <property type="match status" value="1"/>
</dbReference>
<keyword evidence="5 8" id="KW-0862">Zinc</keyword>
<dbReference type="GO" id="GO:0005576">
    <property type="term" value="C:extracellular region"/>
    <property type="evidence" value="ECO:0007669"/>
    <property type="project" value="UniProtKB-SubCell"/>
</dbReference>
<comment type="similarity">
    <text evidence="1 8">Belongs to the peptidase M4 family.</text>
</comment>
<accession>A0A2G0Q6T6</accession>
<keyword evidence="3" id="KW-0479">Metal-binding</keyword>
<dbReference type="AlphaFoldDB" id="A0A2G0Q6T6"/>
<gene>
    <name evidence="12" type="ORF">A9255_01020</name>
    <name evidence="13" type="ORF">Xhom_02903</name>
</gene>
<dbReference type="PANTHER" id="PTHR43579">
    <property type="match status" value="1"/>
</dbReference>
<dbReference type="InterPro" id="IPR001570">
    <property type="entry name" value="Peptidase_M4_C_domain"/>
</dbReference>
<evidence type="ECO:0000256" key="4">
    <source>
        <dbReference type="ARBA" id="ARBA00022801"/>
    </source>
</evidence>
<comment type="cofactor">
    <cofactor evidence="8">
        <name>Zn(2+)</name>
        <dbReference type="ChEBI" id="CHEBI:29105"/>
    </cofactor>
</comment>
<evidence type="ECO:0000256" key="1">
    <source>
        <dbReference type="ARBA" id="ARBA00009388"/>
    </source>
</evidence>
<evidence type="ECO:0000256" key="2">
    <source>
        <dbReference type="ARBA" id="ARBA00022670"/>
    </source>
</evidence>
<dbReference type="InterPro" id="IPR032475">
    <property type="entry name" value="Protealysin_N_PP"/>
</dbReference>
<evidence type="ECO:0000259" key="9">
    <source>
        <dbReference type="Pfam" id="PF01447"/>
    </source>
</evidence>
<evidence type="ECO:0000256" key="5">
    <source>
        <dbReference type="ARBA" id="ARBA00022833"/>
    </source>
</evidence>
<proteinExistence type="inferred from homology"/>
<reference evidence="12 14" key="1">
    <citation type="submission" date="2016-06" db="EMBL/GenBank/DDBJ databases">
        <title>Bacterial characters and pathogenicity of Xenorhabdus hominickii from an entomopathogenic nematode, Steinernema monticolum.</title>
        <authorList>
            <person name="Park Y."/>
            <person name="Kim Y."/>
        </authorList>
    </citation>
    <scope>NUCLEOTIDE SEQUENCE [LARGE SCALE GENOMIC DNA]</scope>
    <source>
        <strain evidence="12 14">ANU1</strain>
    </source>
</reference>
<evidence type="ECO:0000313" key="12">
    <source>
        <dbReference type="EMBL" id="AOM39322.1"/>
    </source>
</evidence>
<dbReference type="PANTHER" id="PTHR43579:SF1">
    <property type="entry name" value="NEUTRAL METALLOPROTEINASE"/>
    <property type="match status" value="1"/>
</dbReference>
<evidence type="ECO:0000259" key="11">
    <source>
        <dbReference type="Pfam" id="PF16485"/>
    </source>
</evidence>
<dbReference type="EMBL" id="NJAI01000004">
    <property type="protein sequence ID" value="PHM54935.1"/>
    <property type="molecule type" value="Genomic_DNA"/>
</dbReference>
<dbReference type="Pfam" id="PF02868">
    <property type="entry name" value="Peptidase_M4_C"/>
    <property type="match status" value="1"/>
</dbReference>
<organism evidence="13 15">
    <name type="scientific">Xenorhabdus hominickii</name>
    <dbReference type="NCBI Taxonomy" id="351679"/>
    <lineage>
        <taxon>Bacteria</taxon>
        <taxon>Pseudomonadati</taxon>
        <taxon>Pseudomonadota</taxon>
        <taxon>Gammaproteobacteria</taxon>
        <taxon>Enterobacterales</taxon>
        <taxon>Morganellaceae</taxon>
        <taxon>Xenorhabdus</taxon>
    </lineage>
</organism>
<evidence type="ECO:0000256" key="8">
    <source>
        <dbReference type="RuleBase" id="RU366073"/>
    </source>
</evidence>
<dbReference type="Pfam" id="PF16485">
    <property type="entry name" value="PLN_propep"/>
    <property type="match status" value="1"/>
</dbReference>
<protein>
    <recommendedName>
        <fullName evidence="8">Neutral metalloproteinase</fullName>
        <ecNumber evidence="8">3.4.24.-</ecNumber>
    </recommendedName>
</protein>
<dbReference type="RefSeq" id="WP_069315091.1">
    <property type="nucleotide sequence ID" value="NZ_CAWNQJ010000068.1"/>
</dbReference>
<dbReference type="SUPFAM" id="SSF55486">
    <property type="entry name" value="Metalloproteases ('zincins'), catalytic domain"/>
    <property type="match status" value="1"/>
</dbReference>
<evidence type="ECO:0000313" key="14">
    <source>
        <dbReference type="Proteomes" id="UP000094600"/>
    </source>
</evidence>
<dbReference type="EC" id="3.4.24.-" evidence="8"/>
<comment type="function">
    <text evidence="8">Extracellular zinc metalloprotease.</text>
</comment>
<dbReference type="GO" id="GO:0006508">
    <property type="term" value="P:proteolysis"/>
    <property type="evidence" value="ECO:0007669"/>
    <property type="project" value="UniProtKB-KW"/>
</dbReference>
<feature type="domain" description="Peptidase M4" evidence="9">
    <location>
        <begin position="68"/>
        <end position="178"/>
    </location>
</feature>
<dbReference type="InterPro" id="IPR013856">
    <property type="entry name" value="Peptidase_M4_domain"/>
</dbReference>
<evidence type="ECO:0000313" key="13">
    <source>
        <dbReference type="EMBL" id="PHM54935.1"/>
    </source>
</evidence>
<keyword evidence="4 8" id="KW-0378">Hydrolase</keyword>
<evidence type="ECO:0000256" key="6">
    <source>
        <dbReference type="ARBA" id="ARBA00023049"/>
    </source>
</evidence>
<dbReference type="GO" id="GO:0046872">
    <property type="term" value="F:metal ion binding"/>
    <property type="evidence" value="ECO:0007669"/>
    <property type="project" value="UniProtKB-UniRule"/>
</dbReference>
<evidence type="ECO:0000259" key="10">
    <source>
        <dbReference type="Pfam" id="PF02868"/>
    </source>
</evidence>
<dbReference type="Gene3D" id="3.10.170.10">
    <property type="match status" value="1"/>
</dbReference>
<dbReference type="EMBL" id="CP016176">
    <property type="protein sequence ID" value="AOM39322.1"/>
    <property type="molecule type" value="Genomic_DNA"/>
</dbReference>
<keyword evidence="6 8" id="KW-0482">Metalloprotease</keyword>
<sequence length="354" mass="39645">MLNNQNKLNKSGIIPPSLLEYIVKNCNQSDKAYILKTLNHVYNLMSKPTEIGSLIDEYKPGFDSQLDRTIYDAEHQDNYPGKALILNEGMNTSTNTAANEAYNYIGKTYEFYKKIFGRNSIDNQGLKLVATVHYRTNYVNAFWDDHQMVFGDGYAPYFNCFTSCIDIAAHELTHGVTECEANLDYAYQSGALNESISDVFGIMVKQYANNQKATESDWLIGQGIFGPALNPNNSPDIALRSLKNPGTAHPTDDQIGHMDQYQDLPFRDDNGGVHKYSGIPNKAFYLLATSLGGYSWEQAGKIWYETLLDKRLSNKASFDDFAALTVNNAEKLFGKQLSIAVIDAWSQVGILLNQ</sequence>
<dbReference type="OrthoDB" id="5378341at2"/>
<keyword evidence="14" id="KW-1185">Reference proteome</keyword>
<evidence type="ECO:0000256" key="7">
    <source>
        <dbReference type="PIRSR" id="PIRSR623612-1"/>
    </source>
</evidence>
<dbReference type="PRINTS" id="PR00730">
    <property type="entry name" value="THERMOLYSIN"/>
</dbReference>
<dbReference type="Gene3D" id="1.10.390.10">
    <property type="entry name" value="Neutral Protease Domain 2"/>
    <property type="match status" value="1"/>
</dbReference>
<dbReference type="InterPro" id="IPR023612">
    <property type="entry name" value="Peptidase_M4"/>
</dbReference>
<feature type="domain" description="Peptidase M4 C-terminal" evidence="10">
    <location>
        <begin position="181"/>
        <end position="350"/>
    </location>
</feature>
<keyword evidence="2 8" id="KW-0645">Protease</keyword>
<evidence type="ECO:0000256" key="3">
    <source>
        <dbReference type="ARBA" id="ARBA00022723"/>
    </source>
</evidence>
<dbReference type="GO" id="GO:0004222">
    <property type="term" value="F:metalloendopeptidase activity"/>
    <property type="evidence" value="ECO:0007669"/>
    <property type="project" value="UniProtKB-UniRule"/>
</dbReference>
<comment type="subcellular location">
    <subcellularLocation>
        <location evidence="8">Secreted</location>
    </subcellularLocation>
</comment>
<dbReference type="Proteomes" id="UP000225433">
    <property type="component" value="Unassembled WGS sequence"/>
</dbReference>
<evidence type="ECO:0000313" key="15">
    <source>
        <dbReference type="Proteomes" id="UP000225433"/>
    </source>
</evidence>
<reference evidence="13 15" key="2">
    <citation type="journal article" date="2017" name="Nat. Microbiol.">
        <title>Natural product diversity associated with the nematode symbionts Photorhabdus and Xenorhabdus.</title>
        <authorList>
            <person name="Tobias N.J."/>
            <person name="Wolff H."/>
            <person name="Djahanschiri B."/>
            <person name="Grundmann F."/>
            <person name="Kronenwerth M."/>
            <person name="Shi Y.M."/>
            <person name="Simonyi S."/>
            <person name="Grun P."/>
            <person name="Shapiro-Ilan D."/>
            <person name="Pidot S.J."/>
            <person name="Stinear T.P."/>
            <person name="Ebersberger I."/>
            <person name="Bode H.B."/>
        </authorList>
    </citation>
    <scope>NUCLEOTIDE SEQUENCE [LARGE SCALE GENOMIC DNA]</scope>
    <source>
        <strain evidence="13 15">DSM 17903</strain>
    </source>
</reference>
<dbReference type="InterPro" id="IPR052759">
    <property type="entry name" value="Metalloprotease_M4"/>
</dbReference>
<feature type="active site" evidence="7">
    <location>
        <position position="171"/>
    </location>
</feature>
<dbReference type="CDD" id="cd09597">
    <property type="entry name" value="M4_TLP"/>
    <property type="match status" value="1"/>
</dbReference>
<name>A0A2G0Q6T6_XENHO</name>
<dbReference type="KEGG" id="xho:A9255_01020"/>